<feature type="domain" description="N-acetyltransferase" evidence="1">
    <location>
        <begin position="7"/>
        <end position="163"/>
    </location>
</feature>
<evidence type="ECO:0000259" key="1">
    <source>
        <dbReference type="PROSITE" id="PS51186"/>
    </source>
</evidence>
<dbReference type="Gene3D" id="3.40.630.30">
    <property type="match status" value="1"/>
</dbReference>
<dbReference type="InterPro" id="IPR000182">
    <property type="entry name" value="GNAT_dom"/>
</dbReference>
<dbReference type="Pfam" id="PF00583">
    <property type="entry name" value="Acetyltransf_1"/>
    <property type="match status" value="1"/>
</dbReference>
<sequence>MSSYEGLRFSQLEENDIHDMTRIMKRSFDEDTRIHLNKEEGGPPGYDNGDFLRKWALHEDSTAFKVELDSKLIGMYIVWIFPNNENMLGTIFIDSEYQNQGIGLKIWKHIEQKYPNAKVWRTETPGFSKRNHNFYVNKCGFSIVKILNPGDMLDESYVLEKRY</sequence>
<proteinExistence type="predicted"/>
<dbReference type="SUPFAM" id="SSF55729">
    <property type="entry name" value="Acyl-CoA N-acyltransferases (Nat)"/>
    <property type="match status" value="1"/>
</dbReference>
<dbReference type="PROSITE" id="PS51186">
    <property type="entry name" value="GNAT"/>
    <property type="match status" value="1"/>
</dbReference>
<protein>
    <submittedName>
        <fullName evidence="2">GNAT family N-acetyltransferase</fullName>
    </submittedName>
</protein>
<evidence type="ECO:0000313" key="3">
    <source>
        <dbReference type="Proteomes" id="UP000434052"/>
    </source>
</evidence>
<dbReference type="OrthoDB" id="9786032at2"/>
<dbReference type="CDD" id="cd04301">
    <property type="entry name" value="NAT_SF"/>
    <property type="match status" value="1"/>
</dbReference>
<evidence type="ECO:0000313" key="2">
    <source>
        <dbReference type="EMBL" id="TVM34149.1"/>
    </source>
</evidence>
<name>A0A6P1ZK38_9BACT</name>
<reference evidence="2 3" key="1">
    <citation type="submission" date="2018-06" db="EMBL/GenBank/DDBJ databases">
        <title>Complete genome of Desulfovibrio marinus P48SEP.</title>
        <authorList>
            <person name="Crispim J.S."/>
            <person name="Vidigal P.M.P."/>
            <person name="Silva L.C.F."/>
            <person name="Araujo L.C."/>
            <person name="Laguardia C.N."/>
            <person name="Dias R.S."/>
            <person name="Sousa M.P."/>
            <person name="Paula S.O."/>
            <person name="Silva C."/>
        </authorList>
    </citation>
    <scope>NUCLEOTIDE SEQUENCE [LARGE SCALE GENOMIC DNA]</scope>
    <source>
        <strain evidence="2 3">P48SEP</strain>
    </source>
</reference>
<dbReference type="Proteomes" id="UP000434052">
    <property type="component" value="Unassembled WGS sequence"/>
</dbReference>
<dbReference type="InterPro" id="IPR016181">
    <property type="entry name" value="Acyl_CoA_acyltransferase"/>
</dbReference>
<keyword evidence="2" id="KW-0808">Transferase</keyword>
<dbReference type="GO" id="GO:0016747">
    <property type="term" value="F:acyltransferase activity, transferring groups other than amino-acyl groups"/>
    <property type="evidence" value="ECO:0007669"/>
    <property type="project" value="InterPro"/>
</dbReference>
<dbReference type="EMBL" id="QMIF01000005">
    <property type="protein sequence ID" value="TVM34149.1"/>
    <property type="molecule type" value="Genomic_DNA"/>
</dbReference>
<organism evidence="2 3">
    <name type="scientific">Oceanidesulfovibrio marinus</name>
    <dbReference type="NCBI Taxonomy" id="370038"/>
    <lineage>
        <taxon>Bacteria</taxon>
        <taxon>Pseudomonadati</taxon>
        <taxon>Thermodesulfobacteriota</taxon>
        <taxon>Desulfovibrionia</taxon>
        <taxon>Desulfovibrionales</taxon>
        <taxon>Desulfovibrionaceae</taxon>
        <taxon>Oceanidesulfovibrio</taxon>
    </lineage>
</organism>
<gene>
    <name evidence="2" type="ORF">DQK91_09625</name>
</gene>
<accession>A0A6P1ZK38</accession>
<dbReference type="AlphaFoldDB" id="A0A6P1ZK38"/>
<comment type="caution">
    <text evidence="2">The sequence shown here is derived from an EMBL/GenBank/DDBJ whole genome shotgun (WGS) entry which is preliminary data.</text>
</comment>